<dbReference type="NCBIfam" id="TIGR00427">
    <property type="entry name" value="NAAT family transporter"/>
    <property type="match status" value="1"/>
</dbReference>
<evidence type="ECO:0000256" key="6">
    <source>
        <dbReference type="ARBA" id="ARBA00023136"/>
    </source>
</evidence>
<keyword evidence="4 7" id="KW-0812">Transmembrane</keyword>
<dbReference type="GO" id="GO:0005886">
    <property type="term" value="C:plasma membrane"/>
    <property type="evidence" value="ECO:0007669"/>
    <property type="project" value="UniProtKB-SubCell"/>
</dbReference>
<comment type="similarity">
    <text evidence="2">Belongs to the UPF0056 (MarC) family.</text>
</comment>
<evidence type="ECO:0000256" key="2">
    <source>
        <dbReference type="ARBA" id="ARBA00009784"/>
    </source>
</evidence>
<accession>A0A3B1CMY5</accession>
<keyword evidence="5 7" id="KW-1133">Transmembrane helix</keyword>
<evidence type="ECO:0000256" key="4">
    <source>
        <dbReference type="ARBA" id="ARBA00022692"/>
    </source>
</evidence>
<feature type="transmembrane region" description="Helical" evidence="7">
    <location>
        <begin position="115"/>
        <end position="138"/>
    </location>
</feature>
<organism evidence="8">
    <name type="scientific">hydrothermal vent metagenome</name>
    <dbReference type="NCBI Taxonomy" id="652676"/>
    <lineage>
        <taxon>unclassified sequences</taxon>
        <taxon>metagenomes</taxon>
        <taxon>ecological metagenomes</taxon>
    </lineage>
</organism>
<dbReference type="Pfam" id="PF01914">
    <property type="entry name" value="MarC"/>
    <property type="match status" value="1"/>
</dbReference>
<evidence type="ECO:0000256" key="7">
    <source>
        <dbReference type="SAM" id="Phobius"/>
    </source>
</evidence>
<comment type="subcellular location">
    <subcellularLocation>
        <location evidence="1">Cell membrane</location>
        <topology evidence="1">Multi-pass membrane protein</topology>
    </subcellularLocation>
</comment>
<dbReference type="EMBL" id="UOGC01000158">
    <property type="protein sequence ID" value="VAX24000.1"/>
    <property type="molecule type" value="Genomic_DNA"/>
</dbReference>
<dbReference type="AlphaFoldDB" id="A0A3B1CMY5"/>
<proteinExistence type="inferred from homology"/>
<sequence>MVDSLIFFLNCTVTLFSIIDPLGGAAVLLAMTDGDTPTNRSNQARRAVMATGSVLIFFTILGGAIFALFGISIYALMVAGGLILLRFAFKMVEGESFQYKSSKPELAEAEIKEDIAIIPLAVPLMAGPAAITTVMVFANRANGVLEWILLFMAIGITLYLTHIILQQSQNFSDWLGDLGTRILTRAMGLVLLAMGAEFILSGIKGYFE</sequence>
<protein>
    <submittedName>
        <fullName evidence="8">Uncharacterized protein</fullName>
    </submittedName>
</protein>
<evidence type="ECO:0000313" key="8">
    <source>
        <dbReference type="EMBL" id="VAX24000.1"/>
    </source>
</evidence>
<dbReference type="InterPro" id="IPR002771">
    <property type="entry name" value="Multi_antbiot-R_MarC"/>
</dbReference>
<feature type="transmembrane region" description="Helical" evidence="7">
    <location>
        <begin position="71"/>
        <end position="89"/>
    </location>
</feature>
<feature type="transmembrane region" description="Helical" evidence="7">
    <location>
        <begin position="6"/>
        <end position="32"/>
    </location>
</feature>
<reference evidence="8" key="1">
    <citation type="submission" date="2018-06" db="EMBL/GenBank/DDBJ databases">
        <authorList>
            <person name="Zhirakovskaya E."/>
        </authorList>
    </citation>
    <scope>NUCLEOTIDE SEQUENCE</scope>
</reference>
<feature type="transmembrane region" description="Helical" evidence="7">
    <location>
        <begin position="144"/>
        <end position="165"/>
    </location>
</feature>
<keyword evidence="6 7" id="KW-0472">Membrane</keyword>
<feature type="transmembrane region" description="Helical" evidence="7">
    <location>
        <begin position="186"/>
        <end position="207"/>
    </location>
</feature>
<dbReference type="PANTHER" id="PTHR33508">
    <property type="entry name" value="UPF0056 MEMBRANE PROTEIN YHCE"/>
    <property type="match status" value="1"/>
</dbReference>
<evidence type="ECO:0000256" key="1">
    <source>
        <dbReference type="ARBA" id="ARBA00004651"/>
    </source>
</evidence>
<gene>
    <name evidence="8" type="ORF">MNBD_NITROSPINAE01-800</name>
</gene>
<dbReference type="PANTHER" id="PTHR33508:SF1">
    <property type="entry name" value="UPF0056 MEMBRANE PROTEIN YHCE"/>
    <property type="match status" value="1"/>
</dbReference>
<keyword evidence="3" id="KW-1003">Cell membrane</keyword>
<name>A0A3B1CMY5_9ZZZZ</name>
<evidence type="ECO:0000256" key="3">
    <source>
        <dbReference type="ARBA" id="ARBA00022475"/>
    </source>
</evidence>
<evidence type="ECO:0000256" key="5">
    <source>
        <dbReference type="ARBA" id="ARBA00022989"/>
    </source>
</evidence>
<feature type="transmembrane region" description="Helical" evidence="7">
    <location>
        <begin position="44"/>
        <end position="65"/>
    </location>
</feature>